<evidence type="ECO:0000313" key="2">
    <source>
        <dbReference type="Proteomes" id="UP000248688"/>
    </source>
</evidence>
<sequence length="222" mass="26206">MNRRKEKHALIGQVVLNGYDLSYLESFKALQSKYPDDEDIRITSFIWMAIIHDENGHLIKALDIFYNLLRKEEFSSLQLQNILMDTFKILIKLDRKEEAIELVEKYHVDERIDPLSYVSPLLFWYVDELAPLELDLAKYDQLLDYAMDKLGYHSKMVDRKAKIREIHWINHNTSMKYENVLTKVKGKAKEEQILGLREFVATDPPSLYKKIANKKIETLSKL</sequence>
<reference evidence="1 2" key="1">
    <citation type="submission" date="2018-06" db="EMBL/GenBank/DDBJ databases">
        <title>Echinicola strongylocentroti sp. nov., isolated from a sea urchin Strongylocentrotus intermedius.</title>
        <authorList>
            <person name="Bae S.S."/>
        </authorList>
    </citation>
    <scope>NUCLEOTIDE SEQUENCE [LARGE SCALE GENOMIC DNA]</scope>
    <source>
        <strain evidence="1 2">MEBiC08714</strain>
    </source>
</reference>
<gene>
    <name evidence="1" type="ORF">DN752_08260</name>
</gene>
<protein>
    <recommendedName>
        <fullName evidence="3">Tetratricopeptide repeat protein</fullName>
    </recommendedName>
</protein>
<dbReference type="EMBL" id="CP030041">
    <property type="protein sequence ID" value="AWW30117.1"/>
    <property type="molecule type" value="Genomic_DNA"/>
</dbReference>
<dbReference type="AlphaFoldDB" id="A0A2Z4IHE0"/>
<evidence type="ECO:0000313" key="1">
    <source>
        <dbReference type="EMBL" id="AWW30117.1"/>
    </source>
</evidence>
<keyword evidence="2" id="KW-1185">Reference proteome</keyword>
<proteinExistence type="predicted"/>
<name>A0A2Z4IHE0_9BACT</name>
<dbReference type="Proteomes" id="UP000248688">
    <property type="component" value="Chromosome"/>
</dbReference>
<evidence type="ECO:0008006" key="3">
    <source>
        <dbReference type="Google" id="ProtNLM"/>
    </source>
</evidence>
<dbReference type="RefSeq" id="WP_112783504.1">
    <property type="nucleotide sequence ID" value="NZ_CP030041.1"/>
</dbReference>
<organism evidence="1 2">
    <name type="scientific">Echinicola strongylocentroti</name>
    <dbReference type="NCBI Taxonomy" id="1795355"/>
    <lineage>
        <taxon>Bacteria</taxon>
        <taxon>Pseudomonadati</taxon>
        <taxon>Bacteroidota</taxon>
        <taxon>Cytophagia</taxon>
        <taxon>Cytophagales</taxon>
        <taxon>Cyclobacteriaceae</taxon>
        <taxon>Echinicola</taxon>
    </lineage>
</organism>
<accession>A0A2Z4IHE0</accession>
<dbReference type="KEGG" id="est:DN752_08260"/>